<evidence type="ECO:0000313" key="2">
    <source>
        <dbReference type="Proteomes" id="UP000635565"/>
    </source>
</evidence>
<evidence type="ECO:0008006" key="3">
    <source>
        <dbReference type="Google" id="ProtNLM"/>
    </source>
</evidence>
<comment type="caution">
    <text evidence="1">The sequence shown here is derived from an EMBL/GenBank/DDBJ whole genome shotgun (WGS) entry which is preliminary data.</text>
</comment>
<reference evidence="1 2" key="1">
    <citation type="journal article" date="2021" name="Int. J. Syst. Evol. Microbiol.">
        <title>Reticulibacter mediterranei gen. nov., sp. nov., within the new family Reticulibacteraceae fam. nov., and Ktedonospora formicarum gen. nov., sp. nov., Ktedonobacter robiniae sp. nov., Dictyobacter formicarum sp. nov. and Dictyobacter arantiisoli sp. nov., belonging to the class Ktedonobacteria.</title>
        <authorList>
            <person name="Yabe S."/>
            <person name="Zheng Y."/>
            <person name="Wang C.M."/>
            <person name="Sakai Y."/>
            <person name="Abe K."/>
            <person name="Yokota A."/>
            <person name="Donadio S."/>
            <person name="Cavaletti L."/>
            <person name="Monciardini P."/>
        </authorList>
    </citation>
    <scope>NUCLEOTIDE SEQUENCE [LARGE SCALE GENOMIC DNA]</scope>
    <source>
        <strain evidence="1 2">SOSP1-9</strain>
    </source>
</reference>
<sequence>MHVPSQDYVSQNRLPLEYGTYATIQYDAVERAFCFCYLNGWEYDLHQFYQCWRNCSIETCLHILFHGSIDDKCVAICVIAWSGYEHTQTVLAPFLESSSPKERWCATFCLKDIGMLQHHSVLCHMLTEFLPSKDNPMPLPIDDLLWFDVRRYWVILALRDVPTIEVAPSLRKALIQQIEAEYYMTYVQSYAHYFEDSICYELGFRGVFGAIAGMELRESYRDLFYANMAVGCYDSEVGMYQWYGTDAIEPLMYENKYRRHLNRIMNEKFGLDEEVANGICSSYYDNVDARNALSDLDKEGRIKQRGQWSDD</sequence>
<organism evidence="1 2">
    <name type="scientific">Dictyobacter formicarum</name>
    <dbReference type="NCBI Taxonomy" id="2778368"/>
    <lineage>
        <taxon>Bacteria</taxon>
        <taxon>Bacillati</taxon>
        <taxon>Chloroflexota</taxon>
        <taxon>Ktedonobacteria</taxon>
        <taxon>Ktedonobacterales</taxon>
        <taxon>Dictyobacteraceae</taxon>
        <taxon>Dictyobacter</taxon>
    </lineage>
</organism>
<dbReference type="RefSeq" id="WP_201362266.1">
    <property type="nucleotide sequence ID" value="NZ_BNJJ01000006.1"/>
</dbReference>
<dbReference type="Proteomes" id="UP000635565">
    <property type="component" value="Unassembled WGS sequence"/>
</dbReference>
<gene>
    <name evidence="1" type="ORF">KSZ_26660</name>
</gene>
<protein>
    <recommendedName>
        <fullName evidence="3">DUF4240 domain-containing protein</fullName>
    </recommendedName>
</protein>
<proteinExistence type="predicted"/>
<dbReference type="EMBL" id="BNJJ01000006">
    <property type="protein sequence ID" value="GHO84660.1"/>
    <property type="molecule type" value="Genomic_DNA"/>
</dbReference>
<evidence type="ECO:0000313" key="1">
    <source>
        <dbReference type="EMBL" id="GHO84660.1"/>
    </source>
</evidence>
<accession>A0ABQ3VFU8</accession>
<keyword evidence="2" id="KW-1185">Reference proteome</keyword>
<name>A0ABQ3VFU8_9CHLR</name>